<dbReference type="InterPro" id="IPR036165">
    <property type="entry name" value="YefM-like_sf"/>
</dbReference>
<comment type="similarity">
    <text evidence="1 2">Belongs to the phD/YefM antitoxin family.</text>
</comment>
<organism evidence="3 4">
    <name type="scientific">Selenobaculum gibii</name>
    <dbReference type="NCBI Taxonomy" id="3054208"/>
    <lineage>
        <taxon>Bacteria</taxon>
        <taxon>Bacillati</taxon>
        <taxon>Bacillota</taxon>
        <taxon>Negativicutes</taxon>
        <taxon>Selenomonadales</taxon>
        <taxon>Selenomonadaceae</taxon>
        <taxon>Selenobaculum</taxon>
    </lineage>
</organism>
<reference evidence="3" key="1">
    <citation type="submission" date="2023-03" db="EMBL/GenBank/DDBJ databases">
        <title>Selenobaculum gbiensis gen. nov. sp. nov., a new bacterium isolated from the gut microbiota of IBD patient.</title>
        <authorList>
            <person name="Yeo S."/>
            <person name="Park H."/>
            <person name="Huh C.S."/>
        </authorList>
    </citation>
    <scope>NUCLEOTIDE SEQUENCE</scope>
    <source>
        <strain evidence="3">ICN-92133</strain>
    </source>
</reference>
<dbReference type="Gene3D" id="3.40.1620.10">
    <property type="entry name" value="YefM-like domain"/>
    <property type="match status" value="1"/>
</dbReference>
<evidence type="ECO:0000313" key="4">
    <source>
        <dbReference type="Proteomes" id="UP001243623"/>
    </source>
</evidence>
<dbReference type="SUPFAM" id="SSF143120">
    <property type="entry name" value="YefM-like"/>
    <property type="match status" value="1"/>
</dbReference>
<accession>A0A9Y2EQW4</accession>
<sequence>MLAVTPAMLSKDFQKYSDKIHNEKERLILMGKEEKNIVMLSLDDYNEMLRDLYVLKKRDIGNDY</sequence>
<comment type="function">
    <text evidence="2">Antitoxin component of a type II toxin-antitoxin (TA) system.</text>
</comment>
<keyword evidence="4" id="KW-1185">Reference proteome</keyword>
<evidence type="ECO:0000256" key="1">
    <source>
        <dbReference type="ARBA" id="ARBA00009981"/>
    </source>
</evidence>
<dbReference type="Proteomes" id="UP001243623">
    <property type="component" value="Chromosome"/>
</dbReference>
<dbReference type="RefSeq" id="WP_147669658.1">
    <property type="nucleotide sequence ID" value="NZ_CP120678.1"/>
</dbReference>
<evidence type="ECO:0000256" key="2">
    <source>
        <dbReference type="RuleBase" id="RU362080"/>
    </source>
</evidence>
<dbReference type="Pfam" id="PF02604">
    <property type="entry name" value="PhdYeFM_antitox"/>
    <property type="match status" value="1"/>
</dbReference>
<proteinExistence type="inferred from homology"/>
<protein>
    <recommendedName>
        <fullName evidence="2">Antitoxin</fullName>
    </recommendedName>
</protein>
<dbReference type="KEGG" id="sgbi:P3F81_11395"/>
<dbReference type="InterPro" id="IPR006442">
    <property type="entry name" value="Antitoxin_Phd/YefM"/>
</dbReference>
<evidence type="ECO:0000313" key="3">
    <source>
        <dbReference type="EMBL" id="WIW70472.1"/>
    </source>
</evidence>
<dbReference type="EMBL" id="CP120678">
    <property type="protein sequence ID" value="WIW70472.1"/>
    <property type="molecule type" value="Genomic_DNA"/>
</dbReference>
<dbReference type="AlphaFoldDB" id="A0A9Y2EQW4"/>
<name>A0A9Y2EQW4_9FIRM</name>
<gene>
    <name evidence="3" type="ORF">P3F81_11395</name>
</gene>